<feature type="signal peptide" evidence="9">
    <location>
        <begin position="1"/>
        <end position="25"/>
    </location>
</feature>
<dbReference type="Pfam" id="PF11412">
    <property type="entry name" value="DsbD_N"/>
    <property type="match status" value="1"/>
</dbReference>
<evidence type="ECO:0000256" key="3">
    <source>
        <dbReference type="ARBA" id="ARBA00022692"/>
    </source>
</evidence>
<keyword evidence="5 8" id="KW-1133">Transmembrane helix</keyword>
<feature type="domain" description="Thioredoxin" evidence="10">
    <location>
        <begin position="557"/>
        <end position="698"/>
    </location>
</feature>
<dbReference type="PANTHER" id="PTHR32234">
    <property type="entry name" value="THIOL:DISULFIDE INTERCHANGE PROTEIN DSBD"/>
    <property type="match status" value="1"/>
</dbReference>
<dbReference type="InterPro" id="IPR003834">
    <property type="entry name" value="Cyt_c_assmbl_TM_dom"/>
</dbReference>
<dbReference type="InterPro" id="IPR036249">
    <property type="entry name" value="Thioredoxin-like_sf"/>
</dbReference>
<accession>A0A420WLH6</accession>
<dbReference type="EMBL" id="RBII01000001">
    <property type="protein sequence ID" value="RKQ71829.1"/>
    <property type="molecule type" value="Genomic_DNA"/>
</dbReference>
<feature type="transmembrane region" description="Helical" evidence="8">
    <location>
        <begin position="457"/>
        <end position="481"/>
    </location>
</feature>
<dbReference type="InterPro" id="IPR013766">
    <property type="entry name" value="Thioredoxin_domain"/>
</dbReference>
<dbReference type="FunCoup" id="A0A420WLH6">
    <property type="interactions" value="81"/>
</dbReference>
<comment type="subcellular location">
    <subcellularLocation>
        <location evidence="1">Cell membrane</location>
        <topology evidence="1">Multi-pass membrane protein</topology>
    </subcellularLocation>
</comment>
<dbReference type="SUPFAM" id="SSF52833">
    <property type="entry name" value="Thioredoxin-like"/>
    <property type="match status" value="1"/>
</dbReference>
<organism evidence="11 12">
    <name type="scientific">Litorimonas taeanensis</name>
    <dbReference type="NCBI Taxonomy" id="568099"/>
    <lineage>
        <taxon>Bacteria</taxon>
        <taxon>Pseudomonadati</taxon>
        <taxon>Pseudomonadota</taxon>
        <taxon>Alphaproteobacteria</taxon>
        <taxon>Maricaulales</taxon>
        <taxon>Robiginitomaculaceae</taxon>
    </lineage>
</organism>
<evidence type="ECO:0000259" key="10">
    <source>
        <dbReference type="PROSITE" id="PS51352"/>
    </source>
</evidence>
<dbReference type="AlphaFoldDB" id="A0A420WLH6"/>
<keyword evidence="3 8" id="KW-0812">Transmembrane</keyword>
<feature type="transmembrane region" description="Helical" evidence="8">
    <location>
        <begin position="524"/>
        <end position="543"/>
    </location>
</feature>
<sequence>MKAFLLSLFAFLISILPLTALTAHAAESAEIDTGKVVASLVSSHDSAAPGETIHVALRTVLDKGWHTYWRNPGDSGEPVQLDWVLGAGWEVGEIVWPLPMTLPTGPIINYGFEGAPLFPVTLKVPETAAIGTVETIEVDFYYLVCKDVCIPENGVASIDLRIGENVKDVLWEALINEAITQAPKPVSVKAGVSKTNDTATITVTELPEGDFSNAYFFPFDQGILMHSEPQKVELGTKGIALTSPSDYAWDEGLPDTLSGVLSYEQNGRSVGAEIALTVGDNLDVGLSPAKGQLAESNIGLVGAIFAALLGGLILNLMPCVFPIISMKALSIAKTAHGERTVIRREAWAYTAGVIATFIALTLLLLGLKAAGNEIGWGFQLQSPPVVALLALLLFVIGLNLLGLFEFGARLQNTGSGIAAKGGLKGSFFTGLLAVIVATPCTAPFMAGAVGYALAQPALVTIAVFMALAIGFALPFLIMAYVPGLLKALPKPGPWMVRFKEFLAFPMFAAAIWLVWVLTMQAGSGGMIAILIAMLLVGFALWLFRVQNYVSKGLAIILCLAAIVLCLTLTTESDTDTVLEKQAWSPEKVEALRAEGRPVFVDFTAAWCVTCKVNEKLVLDKEKTKALFKETNTAFLIADWTNKDDVIAAELESYGRAGVPLYLMFSPHGSSDSNNSVRAEVLPQVLSYNVLKTAIEEAQ</sequence>
<feature type="transmembrane region" description="Helical" evidence="8">
    <location>
        <begin position="501"/>
        <end position="518"/>
    </location>
</feature>
<evidence type="ECO:0000256" key="7">
    <source>
        <dbReference type="ARBA" id="ARBA00023284"/>
    </source>
</evidence>
<dbReference type="GO" id="GO:0015035">
    <property type="term" value="F:protein-disulfide reductase activity"/>
    <property type="evidence" value="ECO:0007669"/>
    <property type="project" value="TreeGrafter"/>
</dbReference>
<keyword evidence="6 8" id="KW-0472">Membrane</keyword>
<feature type="transmembrane region" description="Helical" evidence="8">
    <location>
        <begin position="298"/>
        <end position="325"/>
    </location>
</feature>
<keyword evidence="7" id="KW-0676">Redox-active center</keyword>
<dbReference type="InterPro" id="IPR017937">
    <property type="entry name" value="Thioredoxin_CS"/>
</dbReference>
<dbReference type="Pfam" id="PF13899">
    <property type="entry name" value="Thioredoxin_7"/>
    <property type="match status" value="1"/>
</dbReference>
<reference evidence="11 12" key="1">
    <citation type="submission" date="2018-10" db="EMBL/GenBank/DDBJ databases">
        <title>Genomic Encyclopedia of Type Strains, Phase IV (KMG-IV): sequencing the most valuable type-strain genomes for metagenomic binning, comparative biology and taxonomic classification.</title>
        <authorList>
            <person name="Goeker M."/>
        </authorList>
    </citation>
    <scope>NUCLEOTIDE SEQUENCE [LARGE SCALE GENOMIC DNA]</scope>
    <source>
        <strain evidence="11 12">DSM 22008</strain>
    </source>
</reference>
<keyword evidence="9" id="KW-0732">Signal</keyword>
<evidence type="ECO:0000256" key="6">
    <source>
        <dbReference type="ARBA" id="ARBA00023136"/>
    </source>
</evidence>
<dbReference type="RefSeq" id="WP_121099565.1">
    <property type="nucleotide sequence ID" value="NZ_RBII01000001.1"/>
</dbReference>
<dbReference type="GO" id="GO:0017004">
    <property type="term" value="P:cytochrome complex assembly"/>
    <property type="evidence" value="ECO:0007669"/>
    <property type="project" value="UniProtKB-KW"/>
</dbReference>
<keyword evidence="4" id="KW-0201">Cytochrome c-type biogenesis</keyword>
<evidence type="ECO:0000256" key="4">
    <source>
        <dbReference type="ARBA" id="ARBA00022748"/>
    </source>
</evidence>
<dbReference type="Gene3D" id="3.40.30.10">
    <property type="entry name" value="Glutaredoxin"/>
    <property type="match status" value="1"/>
</dbReference>
<dbReference type="InterPro" id="IPR028250">
    <property type="entry name" value="DsbDN"/>
</dbReference>
<keyword evidence="2" id="KW-1003">Cell membrane</keyword>
<comment type="caution">
    <text evidence="11">The sequence shown here is derived from an EMBL/GenBank/DDBJ whole genome shotgun (WGS) entry which is preliminary data.</text>
</comment>
<dbReference type="Proteomes" id="UP000282211">
    <property type="component" value="Unassembled WGS sequence"/>
</dbReference>
<feature type="chain" id="PRO_5019161780" evidence="9">
    <location>
        <begin position="26"/>
        <end position="698"/>
    </location>
</feature>
<feature type="transmembrane region" description="Helical" evidence="8">
    <location>
        <begin position="552"/>
        <end position="570"/>
    </location>
</feature>
<keyword evidence="12" id="KW-1185">Reference proteome</keyword>
<dbReference type="InParanoid" id="A0A420WLH6"/>
<evidence type="ECO:0000313" key="11">
    <source>
        <dbReference type="EMBL" id="RKQ71829.1"/>
    </source>
</evidence>
<dbReference type="CDD" id="cd02953">
    <property type="entry name" value="DsbDgamma"/>
    <property type="match status" value="1"/>
</dbReference>
<name>A0A420WLH6_9PROT</name>
<dbReference type="Pfam" id="PF02683">
    <property type="entry name" value="DsbD_TM"/>
    <property type="match status" value="1"/>
</dbReference>
<evidence type="ECO:0000256" key="2">
    <source>
        <dbReference type="ARBA" id="ARBA00022475"/>
    </source>
</evidence>
<evidence type="ECO:0000256" key="8">
    <source>
        <dbReference type="SAM" id="Phobius"/>
    </source>
</evidence>
<evidence type="ECO:0000256" key="1">
    <source>
        <dbReference type="ARBA" id="ARBA00004651"/>
    </source>
</evidence>
<evidence type="ECO:0000256" key="9">
    <source>
        <dbReference type="SAM" id="SignalP"/>
    </source>
</evidence>
<dbReference type="OrthoDB" id="9811036at2"/>
<dbReference type="GO" id="GO:0045454">
    <property type="term" value="P:cell redox homeostasis"/>
    <property type="evidence" value="ECO:0007669"/>
    <property type="project" value="TreeGrafter"/>
</dbReference>
<feature type="transmembrane region" description="Helical" evidence="8">
    <location>
        <begin position="385"/>
        <end position="406"/>
    </location>
</feature>
<feature type="transmembrane region" description="Helical" evidence="8">
    <location>
        <begin position="346"/>
        <end position="365"/>
    </location>
</feature>
<feature type="transmembrane region" description="Helical" evidence="8">
    <location>
        <begin position="427"/>
        <end position="451"/>
    </location>
</feature>
<proteinExistence type="predicted"/>
<dbReference type="GO" id="GO:0005886">
    <property type="term" value="C:plasma membrane"/>
    <property type="evidence" value="ECO:0007669"/>
    <property type="project" value="UniProtKB-SubCell"/>
</dbReference>
<dbReference type="InterPro" id="IPR035671">
    <property type="entry name" value="DsbD_gamma"/>
</dbReference>
<evidence type="ECO:0000313" key="12">
    <source>
        <dbReference type="Proteomes" id="UP000282211"/>
    </source>
</evidence>
<dbReference type="PROSITE" id="PS00194">
    <property type="entry name" value="THIOREDOXIN_1"/>
    <property type="match status" value="1"/>
</dbReference>
<dbReference type="PROSITE" id="PS51352">
    <property type="entry name" value="THIOREDOXIN_2"/>
    <property type="match status" value="1"/>
</dbReference>
<protein>
    <submittedName>
        <fullName evidence="11">Thiol:disulfide interchange protein DsbD</fullName>
    </submittedName>
</protein>
<evidence type="ECO:0000256" key="5">
    <source>
        <dbReference type="ARBA" id="ARBA00022989"/>
    </source>
</evidence>
<gene>
    <name evidence="11" type="ORF">DES40_1160</name>
</gene>
<dbReference type="PANTHER" id="PTHR32234:SF3">
    <property type="entry name" value="SUPPRESSION OF COPPER SENSITIVITY PROTEIN"/>
    <property type="match status" value="1"/>
</dbReference>